<dbReference type="Pfam" id="PF00852">
    <property type="entry name" value="Glyco_transf_10"/>
    <property type="match status" value="1"/>
</dbReference>
<evidence type="ECO:0000259" key="14">
    <source>
        <dbReference type="Pfam" id="PF17039"/>
    </source>
</evidence>
<name>C1C1F6_CALCM</name>
<dbReference type="PANTHER" id="PTHR48438:SF1">
    <property type="entry name" value="ALPHA-(1,3)-FUCOSYLTRANSFERASE C-RELATED"/>
    <property type="match status" value="1"/>
</dbReference>
<dbReference type="EMBL" id="BT080685">
    <property type="protein sequence ID" value="ACO15109.1"/>
    <property type="molecule type" value="mRNA"/>
</dbReference>
<sequence length="389" mass="45576">MLSKYLSLINGFLKTIIYLSIFLNAVLMAVFLQKFNYLPCNPYGKVDQYHPIIKNKTLPLKYIFYAGNFNMPAKKLFGFGRQPFLDGNCEFTNCFLTDEMLNGTPKNNISAYLYHARDMCSQKPPEKEWELRRSTDVPFIFLLQESPAHDCNFNFRGFSHFFNLTMTYHRSSDIYFRYGELMKKQVPSFKLPDYLPKRKLVSWLVSHVGSIGGRDNYVAELEKTTTVSKYGGPFQKCPKRGECREYLSNNYKFYLAFENSLCLEYVTEKFFDTLRFPMVPVVYGRANYSSLAPPHSYIDVRDFSSPKELGEYLLYLDRTPEEYAKYFTWKKDYEVIDSFSKAHCELCKKVNRYSDEKKEAYSGKSLELWWRGNYSNPSCVQSSQLIPGM</sequence>
<organism evidence="15">
    <name type="scientific">Caligus clemensi</name>
    <name type="common">Sea louse</name>
    <dbReference type="NCBI Taxonomy" id="344056"/>
    <lineage>
        <taxon>Eukaryota</taxon>
        <taxon>Metazoa</taxon>
        <taxon>Ecdysozoa</taxon>
        <taxon>Arthropoda</taxon>
        <taxon>Crustacea</taxon>
        <taxon>Multicrustacea</taxon>
        <taxon>Hexanauplia</taxon>
        <taxon>Copepoda</taxon>
        <taxon>Siphonostomatoida</taxon>
        <taxon>Caligidae</taxon>
        <taxon>Caligus</taxon>
    </lineage>
</organism>
<comment type="pathway">
    <text evidence="2">Protein modification; protein glycosylation.</text>
</comment>
<dbReference type="UniPathway" id="UPA00378"/>
<evidence type="ECO:0000256" key="12">
    <source>
        <dbReference type="RuleBase" id="RU003832"/>
    </source>
</evidence>
<evidence type="ECO:0000256" key="5">
    <source>
        <dbReference type="ARBA" id="ARBA00022679"/>
    </source>
</evidence>
<feature type="domain" description="Fucosyltransferase C-terminal" evidence="13">
    <location>
        <begin position="196"/>
        <end position="359"/>
    </location>
</feature>
<dbReference type="InterPro" id="IPR031481">
    <property type="entry name" value="Glyco_tran_10_N"/>
</dbReference>
<dbReference type="GO" id="GO:0032580">
    <property type="term" value="C:Golgi cisterna membrane"/>
    <property type="evidence" value="ECO:0007669"/>
    <property type="project" value="UniProtKB-SubCell"/>
</dbReference>
<dbReference type="PANTHER" id="PTHR48438">
    <property type="entry name" value="ALPHA-(1,3)-FUCOSYLTRANSFERASE C-RELATED"/>
    <property type="match status" value="1"/>
</dbReference>
<feature type="transmembrane region" description="Helical" evidence="12">
    <location>
        <begin position="12"/>
        <end position="32"/>
    </location>
</feature>
<evidence type="ECO:0000256" key="4">
    <source>
        <dbReference type="ARBA" id="ARBA00022676"/>
    </source>
</evidence>
<evidence type="ECO:0000256" key="1">
    <source>
        <dbReference type="ARBA" id="ARBA00004447"/>
    </source>
</evidence>
<keyword evidence="7" id="KW-0735">Signal-anchor</keyword>
<evidence type="ECO:0000259" key="13">
    <source>
        <dbReference type="Pfam" id="PF00852"/>
    </source>
</evidence>
<dbReference type="AlphaFoldDB" id="C1C1F6"/>
<dbReference type="SUPFAM" id="SSF53756">
    <property type="entry name" value="UDP-Glycosyltransferase/glycogen phosphorylase"/>
    <property type="match status" value="1"/>
</dbReference>
<dbReference type="InterPro" id="IPR038577">
    <property type="entry name" value="GT10-like_C_sf"/>
</dbReference>
<evidence type="ECO:0000256" key="3">
    <source>
        <dbReference type="ARBA" id="ARBA00008919"/>
    </source>
</evidence>
<keyword evidence="8 12" id="KW-1133">Transmembrane helix</keyword>
<evidence type="ECO:0000256" key="10">
    <source>
        <dbReference type="ARBA" id="ARBA00023136"/>
    </source>
</evidence>
<evidence type="ECO:0000256" key="2">
    <source>
        <dbReference type="ARBA" id="ARBA00004922"/>
    </source>
</evidence>
<keyword evidence="10 12" id="KW-0472">Membrane</keyword>
<protein>
    <recommendedName>
        <fullName evidence="12">Fucosyltransferase</fullName>
        <ecNumber evidence="12">2.4.1.-</ecNumber>
    </recommendedName>
</protein>
<dbReference type="InterPro" id="IPR055270">
    <property type="entry name" value="Glyco_tran_10_C"/>
</dbReference>
<comment type="similarity">
    <text evidence="3 12">Belongs to the glycosyltransferase 10 family.</text>
</comment>
<dbReference type="EC" id="2.4.1.-" evidence="12"/>
<evidence type="ECO:0000256" key="9">
    <source>
        <dbReference type="ARBA" id="ARBA00023034"/>
    </source>
</evidence>
<keyword evidence="5 12" id="KW-0808">Transferase</keyword>
<dbReference type="FunFam" id="3.40.50.11660:FF:000004">
    <property type="entry name" value="Glycoprotein 3-alpha-L-fucosyltransferase A"/>
    <property type="match status" value="1"/>
</dbReference>
<evidence type="ECO:0000256" key="6">
    <source>
        <dbReference type="ARBA" id="ARBA00022692"/>
    </source>
</evidence>
<dbReference type="Pfam" id="PF17039">
    <property type="entry name" value="Glyco_tran_10_N"/>
    <property type="match status" value="1"/>
</dbReference>
<accession>C1C1F6</accession>
<keyword evidence="6 12" id="KW-0812">Transmembrane</keyword>
<gene>
    <name evidence="15" type="primary">FUT9</name>
</gene>
<evidence type="ECO:0000313" key="15">
    <source>
        <dbReference type="EMBL" id="ACO15109.1"/>
    </source>
</evidence>
<evidence type="ECO:0000256" key="7">
    <source>
        <dbReference type="ARBA" id="ARBA00022968"/>
    </source>
</evidence>
<evidence type="ECO:0000256" key="11">
    <source>
        <dbReference type="ARBA" id="ARBA00023180"/>
    </source>
</evidence>
<dbReference type="GO" id="GO:0008417">
    <property type="term" value="F:fucosyltransferase activity"/>
    <property type="evidence" value="ECO:0007669"/>
    <property type="project" value="InterPro"/>
</dbReference>
<dbReference type="Gene3D" id="3.40.50.11660">
    <property type="entry name" value="Glycosyl transferase family 10, C-terminal domain"/>
    <property type="match status" value="1"/>
</dbReference>
<keyword evidence="9 12" id="KW-0333">Golgi apparatus</keyword>
<proteinExistence type="evidence at transcript level"/>
<feature type="domain" description="Fucosyltransferase N-terminal" evidence="14">
    <location>
        <begin position="80"/>
        <end position="179"/>
    </location>
</feature>
<comment type="subcellular location">
    <subcellularLocation>
        <location evidence="1 12">Golgi apparatus</location>
        <location evidence="1 12">Golgi stack membrane</location>
        <topology evidence="1 12">Single-pass type II membrane protein</topology>
    </subcellularLocation>
</comment>
<dbReference type="InterPro" id="IPR001503">
    <property type="entry name" value="Glyco_trans_10"/>
</dbReference>
<keyword evidence="4 12" id="KW-0328">Glycosyltransferase</keyword>
<evidence type="ECO:0000256" key="8">
    <source>
        <dbReference type="ARBA" id="ARBA00022989"/>
    </source>
</evidence>
<keyword evidence="11" id="KW-0325">Glycoprotein</keyword>
<reference evidence="15" key="1">
    <citation type="submission" date="2009-03" db="EMBL/GenBank/DDBJ databases">
        <title>Caligus clemensi ESTs and full-length cDNAs.</title>
        <authorList>
            <person name="Yasuike M."/>
            <person name="von Schalburg K."/>
            <person name="Cooper G."/>
            <person name="Leong J."/>
            <person name="Jones S.R.M."/>
            <person name="Koop B.F."/>
        </authorList>
    </citation>
    <scope>NUCLEOTIDE SEQUENCE</scope>
    <source>
        <tissue evidence="15">Whole</tissue>
    </source>
</reference>